<evidence type="ECO:0000313" key="1">
    <source>
        <dbReference type="EMBL" id="REH55176.1"/>
    </source>
</evidence>
<name>A0A3E0I9E1_9PSEU</name>
<proteinExistence type="predicted"/>
<organism evidence="1 2">
    <name type="scientific">Kutzneria buriramensis</name>
    <dbReference type="NCBI Taxonomy" id="1045776"/>
    <lineage>
        <taxon>Bacteria</taxon>
        <taxon>Bacillati</taxon>
        <taxon>Actinomycetota</taxon>
        <taxon>Actinomycetes</taxon>
        <taxon>Pseudonocardiales</taxon>
        <taxon>Pseudonocardiaceae</taxon>
        <taxon>Kutzneria</taxon>
    </lineage>
</organism>
<dbReference type="EMBL" id="QUNO01000001">
    <property type="protein sequence ID" value="REH55176.1"/>
    <property type="molecule type" value="Genomic_DNA"/>
</dbReference>
<reference evidence="1 2" key="1">
    <citation type="submission" date="2018-08" db="EMBL/GenBank/DDBJ databases">
        <title>Genomic Encyclopedia of Archaeal and Bacterial Type Strains, Phase II (KMG-II): from individual species to whole genera.</title>
        <authorList>
            <person name="Goeker M."/>
        </authorList>
    </citation>
    <scope>NUCLEOTIDE SEQUENCE [LARGE SCALE GENOMIC DNA]</scope>
    <source>
        <strain evidence="1 2">DSM 45791</strain>
    </source>
</reference>
<evidence type="ECO:0000313" key="2">
    <source>
        <dbReference type="Proteomes" id="UP000256269"/>
    </source>
</evidence>
<dbReference type="Proteomes" id="UP000256269">
    <property type="component" value="Unassembled WGS sequence"/>
</dbReference>
<sequence>MTVGVDLPVVSEAPQGARVVRGMAVLVATAVCTSLPGFPQ</sequence>
<comment type="caution">
    <text evidence="1">The sequence shown here is derived from an EMBL/GenBank/DDBJ whole genome shotgun (WGS) entry which is preliminary data.</text>
</comment>
<accession>A0A3E0I9E1</accession>
<keyword evidence="2" id="KW-1185">Reference proteome</keyword>
<dbReference type="AlphaFoldDB" id="A0A3E0I9E1"/>
<gene>
    <name evidence="1" type="ORF">BCF44_101192</name>
</gene>
<protein>
    <submittedName>
        <fullName evidence="1">Uncharacterized protein</fullName>
    </submittedName>
</protein>